<evidence type="ECO:0008006" key="4">
    <source>
        <dbReference type="Google" id="ProtNLM"/>
    </source>
</evidence>
<dbReference type="AlphaFoldDB" id="A0A2Z6R3I4"/>
<dbReference type="OrthoDB" id="2338937at2759"/>
<gene>
    <name evidence="2" type="ORF">RCL2_000031500</name>
    <name evidence="1" type="ORF">RclHR1_02520007</name>
</gene>
<accession>A0A2Z6R3I4</accession>
<sequence>MSCSKLFSEDLSTYNIIKYFRNDFSTLHSCILVNRLWCRLTIPLLWENPFSRSNTKFIDIYLRNFNNEYETKLDEYKIKVNPLPPNTQNTLFNYPGFLKHLNISKVIFTVDNWFIRYRAEQSGNKYFLQDLDYDSANDFKNLIKTSLFRMFIKNEVNLHTLEIEISSIYKREYYYNTCFNNILELILQNPNFIHNIKDLKLYTCSSSDFEYHKSGDECDERTLIKDRITQIIDLHRNLRKILLSFGNLSLYQSLLVSKDSNCSNTLNTILFYRVNFKSIINLDKAFEQLNVLKSVHIIYCSLDTGFIQQIINLTKPFKLKSLFLEMNLQIDDSLHLFLQKTGDHLENFRSRFGYNQKFLELIMKYCKNIKFLNLYKIDNQFTHLITNLTENIKQNLNYLTIEVLNSFSDEASPILLQNLGQTLPSKLEYLSLKLCIKTNDFVTFLKNSQNTFIEKLLIMQEGNENILQCIKKYIMEEGRVKYLAFKNEFNKYSHELHELDSDLHNSKDEVKEFKSHNIIVKNHEDLCIKIYDFIREID</sequence>
<reference evidence="1 3" key="1">
    <citation type="submission" date="2017-11" db="EMBL/GenBank/DDBJ databases">
        <title>The genome of Rhizophagus clarus HR1 reveals common genetic basis of auxotrophy among arbuscular mycorrhizal fungi.</title>
        <authorList>
            <person name="Kobayashi Y."/>
        </authorList>
    </citation>
    <scope>NUCLEOTIDE SEQUENCE [LARGE SCALE GENOMIC DNA]</scope>
    <source>
        <strain evidence="1 3">HR1</strain>
    </source>
</reference>
<reference evidence="2" key="2">
    <citation type="submission" date="2019-10" db="EMBL/GenBank/DDBJ databases">
        <title>Conservation and host-specific expression of non-tandemly repeated heterogenous ribosome RNA gene in arbuscular mycorrhizal fungi.</title>
        <authorList>
            <person name="Maeda T."/>
            <person name="Kobayashi Y."/>
            <person name="Nakagawa T."/>
            <person name="Ezawa T."/>
            <person name="Yamaguchi K."/>
            <person name="Bino T."/>
            <person name="Nishimoto Y."/>
            <person name="Shigenobu S."/>
            <person name="Kawaguchi M."/>
        </authorList>
    </citation>
    <scope>NUCLEOTIDE SEQUENCE</scope>
    <source>
        <strain evidence="2">HR1</strain>
    </source>
</reference>
<dbReference type="Proteomes" id="UP000615446">
    <property type="component" value="Unassembled WGS sequence"/>
</dbReference>
<evidence type="ECO:0000313" key="3">
    <source>
        <dbReference type="Proteomes" id="UP000247702"/>
    </source>
</evidence>
<evidence type="ECO:0000313" key="1">
    <source>
        <dbReference type="EMBL" id="GBB95372.1"/>
    </source>
</evidence>
<evidence type="ECO:0000313" key="2">
    <source>
        <dbReference type="EMBL" id="GES72763.1"/>
    </source>
</evidence>
<dbReference type="Proteomes" id="UP000247702">
    <property type="component" value="Unassembled WGS sequence"/>
</dbReference>
<proteinExistence type="predicted"/>
<comment type="caution">
    <text evidence="1">The sequence shown here is derived from an EMBL/GenBank/DDBJ whole genome shotgun (WGS) entry which is preliminary data.</text>
</comment>
<dbReference type="EMBL" id="BLAL01000004">
    <property type="protein sequence ID" value="GES72763.1"/>
    <property type="molecule type" value="Genomic_DNA"/>
</dbReference>
<dbReference type="EMBL" id="BEXD01001691">
    <property type="protein sequence ID" value="GBB95372.1"/>
    <property type="molecule type" value="Genomic_DNA"/>
</dbReference>
<organism evidence="1 3">
    <name type="scientific">Rhizophagus clarus</name>
    <dbReference type="NCBI Taxonomy" id="94130"/>
    <lineage>
        <taxon>Eukaryota</taxon>
        <taxon>Fungi</taxon>
        <taxon>Fungi incertae sedis</taxon>
        <taxon>Mucoromycota</taxon>
        <taxon>Glomeromycotina</taxon>
        <taxon>Glomeromycetes</taxon>
        <taxon>Glomerales</taxon>
        <taxon>Glomeraceae</taxon>
        <taxon>Rhizophagus</taxon>
    </lineage>
</organism>
<protein>
    <recommendedName>
        <fullName evidence="4">F-box domain-containing protein</fullName>
    </recommendedName>
</protein>
<name>A0A2Z6R3I4_9GLOM</name>
<keyword evidence="3" id="KW-1185">Reference proteome</keyword>